<dbReference type="PANTHER" id="PTHR37312:SF1">
    <property type="entry name" value="MEMBRANE-BOUND ACYLTRANSFERASE YKRP-RELATED"/>
    <property type="match status" value="1"/>
</dbReference>
<protein>
    <submittedName>
        <fullName evidence="3">Acyltransferase family protein</fullName>
    </submittedName>
</protein>
<dbReference type="InterPro" id="IPR052734">
    <property type="entry name" value="Nod_factor_acetyltransferase"/>
</dbReference>
<dbReference type="Pfam" id="PF01757">
    <property type="entry name" value="Acyl_transf_3"/>
    <property type="match status" value="1"/>
</dbReference>
<name>A0ABX8Z769_9NEIS</name>
<reference evidence="3 4" key="1">
    <citation type="submission" date="2021-08" db="EMBL/GenBank/DDBJ databases">
        <title>complete genome sequencing of Deefgea sp. D25.</title>
        <authorList>
            <person name="Bae J.-W."/>
            <person name="Gim D.-H."/>
        </authorList>
    </citation>
    <scope>NUCLEOTIDE SEQUENCE [LARGE SCALE GENOMIC DNA]</scope>
    <source>
        <strain evidence="3 4">D25</strain>
    </source>
</reference>
<feature type="transmembrane region" description="Helical" evidence="1">
    <location>
        <begin position="119"/>
        <end position="144"/>
    </location>
</feature>
<dbReference type="InterPro" id="IPR002656">
    <property type="entry name" value="Acyl_transf_3_dom"/>
</dbReference>
<feature type="transmembrane region" description="Helical" evidence="1">
    <location>
        <begin position="156"/>
        <end position="177"/>
    </location>
</feature>
<proteinExistence type="predicted"/>
<keyword evidence="4" id="KW-1185">Reference proteome</keyword>
<dbReference type="RefSeq" id="WP_221006647.1">
    <property type="nucleotide sequence ID" value="NZ_CP081150.1"/>
</dbReference>
<keyword evidence="1" id="KW-0472">Membrane</keyword>
<evidence type="ECO:0000313" key="3">
    <source>
        <dbReference type="EMBL" id="QZA78235.1"/>
    </source>
</evidence>
<feature type="domain" description="Acyltransferase 3" evidence="2">
    <location>
        <begin position="13"/>
        <end position="329"/>
    </location>
</feature>
<keyword evidence="3" id="KW-0808">Transferase</keyword>
<dbReference type="PANTHER" id="PTHR37312">
    <property type="entry name" value="MEMBRANE-BOUND ACYLTRANSFERASE YKRP-RELATED"/>
    <property type="match status" value="1"/>
</dbReference>
<feature type="transmembrane region" description="Helical" evidence="1">
    <location>
        <begin position="183"/>
        <end position="200"/>
    </location>
</feature>
<feature type="transmembrane region" description="Helical" evidence="1">
    <location>
        <begin position="79"/>
        <end position="99"/>
    </location>
</feature>
<keyword evidence="1" id="KW-1133">Transmembrane helix</keyword>
<dbReference type="EMBL" id="CP081150">
    <property type="protein sequence ID" value="QZA78235.1"/>
    <property type="molecule type" value="Genomic_DNA"/>
</dbReference>
<dbReference type="GO" id="GO:0016746">
    <property type="term" value="F:acyltransferase activity"/>
    <property type="evidence" value="ECO:0007669"/>
    <property type="project" value="UniProtKB-KW"/>
</dbReference>
<evidence type="ECO:0000259" key="2">
    <source>
        <dbReference type="Pfam" id="PF01757"/>
    </source>
</evidence>
<keyword evidence="3" id="KW-0012">Acyltransferase</keyword>
<keyword evidence="1" id="KW-0812">Transmembrane</keyword>
<feature type="transmembrane region" description="Helical" evidence="1">
    <location>
        <begin position="280"/>
        <end position="300"/>
    </location>
</feature>
<feature type="transmembrane region" description="Helical" evidence="1">
    <location>
        <begin position="212"/>
        <end position="229"/>
    </location>
</feature>
<accession>A0ABX8Z769</accession>
<organism evidence="3 4">
    <name type="scientific">Deefgea tanakiae</name>
    <dbReference type="NCBI Taxonomy" id="2865840"/>
    <lineage>
        <taxon>Bacteria</taxon>
        <taxon>Pseudomonadati</taxon>
        <taxon>Pseudomonadota</taxon>
        <taxon>Betaproteobacteria</taxon>
        <taxon>Neisseriales</taxon>
        <taxon>Chitinibacteraceae</taxon>
        <taxon>Deefgea</taxon>
    </lineage>
</organism>
<dbReference type="Proteomes" id="UP000825679">
    <property type="component" value="Chromosome"/>
</dbReference>
<feature type="transmembrane region" description="Helical" evidence="1">
    <location>
        <begin position="312"/>
        <end position="330"/>
    </location>
</feature>
<feature type="transmembrane region" description="Helical" evidence="1">
    <location>
        <begin position="40"/>
        <end position="58"/>
    </location>
</feature>
<evidence type="ECO:0000313" key="4">
    <source>
        <dbReference type="Proteomes" id="UP000825679"/>
    </source>
</evidence>
<gene>
    <name evidence="3" type="ORF">K4H28_02085</name>
</gene>
<sequence>MKEGDNLLEGRFVFIDKMKAIGILLIMIGHAPGLSNQFKIFIYAFHVPLFFIISGFLLSERYMVLNIKARFSKLFKSLLVPYFFFFFVSWLYWCLTKQYANLSVYLKDKTFFDAFSGVYIGTVSALFVNPALWFFVALFWISLVYHISAKLIFSKIVLFISYLVVFLVSVFVFYGELNKPDMVTLQVITGLVFYSFGVVLNEYMTRLDFSRYRFFILCVFLPVFIFLALKNGPLDLNLSRFGFSPFIYLLVAVVGFFVLYFLVDFLPYGRTVDFLSRNSLLIFASHMVIYKWITGFLMIFFGIDSPYLLGDWYFNFIYVLVSLVFIFYMSKFFNKHVPFLVGARS</sequence>
<evidence type="ECO:0000256" key="1">
    <source>
        <dbReference type="SAM" id="Phobius"/>
    </source>
</evidence>
<feature type="transmembrane region" description="Helical" evidence="1">
    <location>
        <begin position="241"/>
        <end position="268"/>
    </location>
</feature>
<feature type="transmembrane region" description="Helical" evidence="1">
    <location>
        <begin position="12"/>
        <end position="34"/>
    </location>
</feature>